<dbReference type="RefSeq" id="WP_053381357.1">
    <property type="nucleotide sequence ID" value="NZ_CP011801.1"/>
</dbReference>
<proteinExistence type="predicted"/>
<dbReference type="KEGG" id="nmv:NITMOv2_4125"/>
<dbReference type="STRING" id="42253.NITMOv2_4125"/>
<protein>
    <submittedName>
        <fullName evidence="2">Uncharacterized protein</fullName>
    </submittedName>
</protein>
<dbReference type="Proteomes" id="UP000069205">
    <property type="component" value="Chromosome"/>
</dbReference>
<feature type="compositionally biased region" description="Polar residues" evidence="1">
    <location>
        <begin position="263"/>
        <end position="273"/>
    </location>
</feature>
<dbReference type="PATRIC" id="fig|42253.5.peg.4073"/>
<accession>A0A0K2GIR9</accession>
<dbReference type="EMBL" id="CP011801">
    <property type="protein sequence ID" value="ALA60507.1"/>
    <property type="molecule type" value="Genomic_DNA"/>
</dbReference>
<evidence type="ECO:0000256" key="1">
    <source>
        <dbReference type="SAM" id="MobiDB-lite"/>
    </source>
</evidence>
<dbReference type="AlphaFoldDB" id="A0A0K2GIR9"/>
<feature type="region of interest" description="Disordered" evidence="1">
    <location>
        <begin position="248"/>
        <end position="273"/>
    </location>
</feature>
<organism evidence="2 3">
    <name type="scientific">Nitrospira moscoviensis</name>
    <dbReference type="NCBI Taxonomy" id="42253"/>
    <lineage>
        <taxon>Bacteria</taxon>
        <taxon>Pseudomonadati</taxon>
        <taxon>Nitrospirota</taxon>
        <taxon>Nitrospiria</taxon>
        <taxon>Nitrospirales</taxon>
        <taxon>Nitrospiraceae</taxon>
        <taxon>Nitrospira</taxon>
    </lineage>
</organism>
<keyword evidence="3" id="KW-1185">Reference proteome</keyword>
<sequence length="532" mass="58980">MIPDSFFRFRSPLILIMALGSALLAGPLWQISPVQSDTLSPQRIQELTDLGAQIADREKAMKEAEQQLQNPNLSPADRERLTKEVGDHRDFIKNTKDGVAAQGADQKRVLDRAIEARQKQHQLKEAEAKAKADPNDKKAQRTANRLRVELQNDYKDLGTLPPLASAAMPGTGTAGQAVAAAVLLDDCKKQLLLSSSTPAQETPGLFGDRLRPLLHSALRASLKSRPDSSPLHRARFVEAGGESDTSYLRFVNDPLPPSGAMTPGSSTGAGQRVNFSLGGNIQYKRPGKGGMKSKQTEQLSLENNTSITLEFTGKNENVWSLCAGYRLPWNPEDRDPPVLDYAKPDDTYRIRGNFTWPELQYRQNTYDNLKIHASYRDADGDLAFGTTNLPVPQLPAIPDLPSLSLSPEESMWPVPTGDVAIDDRLQYIKRFTPETDIPQLSLNLEQAGLHGVDTWTAWRNNPLGGDFYVYYLDDLSHIDQFKIISGRYLDIFEPNEDRGGAPAPSLHPMYWPKRQGQTLPHWTIHLPPAGVP</sequence>
<gene>
    <name evidence="2" type="ORF">NITMOv2_4125</name>
</gene>
<evidence type="ECO:0000313" key="3">
    <source>
        <dbReference type="Proteomes" id="UP000069205"/>
    </source>
</evidence>
<evidence type="ECO:0000313" key="2">
    <source>
        <dbReference type="EMBL" id="ALA60507.1"/>
    </source>
</evidence>
<name>A0A0K2GIR9_NITMO</name>
<reference evidence="2 3" key="1">
    <citation type="journal article" date="2015" name="Proc. Natl. Acad. Sci. U.S.A.">
        <title>Expanded metabolic versatility of ubiquitous nitrite-oxidizing bacteria from the genus Nitrospira.</title>
        <authorList>
            <person name="Koch H."/>
            <person name="Lucker S."/>
            <person name="Albertsen M."/>
            <person name="Kitzinger K."/>
            <person name="Herbold C."/>
            <person name="Spieck E."/>
            <person name="Nielsen P.H."/>
            <person name="Wagner M."/>
            <person name="Daims H."/>
        </authorList>
    </citation>
    <scope>NUCLEOTIDE SEQUENCE [LARGE SCALE GENOMIC DNA]</scope>
    <source>
        <strain evidence="2 3">NSP M-1</strain>
    </source>
</reference>